<comment type="similarity">
    <text evidence="2">Belongs to the cation transport ATPase (P-type) (TC 3.A.3) family. Type IIIA subfamily.</text>
</comment>
<dbReference type="EC" id="7.1.2.1" evidence="3"/>
<dbReference type="FunFam" id="3.40.50.1000:FF:000211">
    <property type="entry name" value="Plasma membrane ATPase"/>
    <property type="match status" value="1"/>
</dbReference>
<evidence type="ECO:0000256" key="5">
    <source>
        <dbReference type="ARBA" id="ARBA00022692"/>
    </source>
</evidence>
<dbReference type="Pfam" id="PF00122">
    <property type="entry name" value="E1-E2_ATPase"/>
    <property type="match status" value="1"/>
</dbReference>
<dbReference type="InterPro" id="IPR023299">
    <property type="entry name" value="ATPase_P-typ_cyto_dom_N"/>
</dbReference>
<sequence>MTLWFGLPQLPDRKTTMSNLKDSQGSAYSSGSEVEMEPPKVNQDTSKSGLLKPEAVVPTETERPAPAPAKNVQIEERPAPGHGYGTEEESMTTDEVMRKLNTVREGLTKEEAARRLAETGPNQIEEHKTSAILAYLLFMWNPLSWAMEVAAIISIILGDYVDFGLIIALLILNATIGFYEEHNAANAIAELKASLGLKADVKRDGEWQFVEAKDVVYGDVTRLKLGDVINADGKIFKISGSVKIDQAALTGESFPVNKKEGDVVFSGSTVKQGDIEMFVTKTGSNTFYGKAAKLIEESEEEGHFQKVLRSIGFFCISFIIVFVFIELMVDFVGRKKPCTGVHECYGLGNTLVLIVGGVPIAMPTVLSVTMALGAYKLSKKQAIVSRLTAVEELAAMDILCSDKTGTLTLNKLTVETPYCLKGHDADDIIFDAVLASKRSGKGDAIEDSILAFCRDKTKLPQFAEVDFTPFDSDSKRATSLIEGPDGKRFHVTKGFPLYVLNLSKNHTEIEKEVLEQIDDYGSRGYRTLGVARDNGDGWVMSGLIPLSDPPRHDTRDTVIYCQKKGIRVKMITGDQQAIARETASRIGMGNNILDKKELHRHPEDSQELIDLIEEADGFAGVLPETKFNIVKSLQSRGHTVGMTGDGANDAPALKRADIGIAVEGATGAARAAADIVLTSAGLSVISDAVFGSRTIFQRMKTYTIYAVTSTIRIVLTFFILTVAWDYYYPTIITVVLAVCNDGTMMTLAKDRVLPSEMPDKWNLQIIFGVCVILGLYLVGSTIILFATVYNGTAYNRWFDLPYLNAEEIRGLIFMNVSITGLGAIFSVRSAKFIWTHRPGFLVMLAFVISQTVATFIGVYGFNGYPGEQRGFRGCGWGWGLFVWLYSLLWLLPIDFIKLSAFRIMNLLPDLTLPGWQTIRRSLKKVSWGGVTKGSLAGSHYQLAPHQKGGRSRDVNNQIAEGEHRVSILASDSISSSGPYPSDTFENGVYWADLPLSQRVKWYKKVRGAEIRSELHSFWTTIRASPFAPFLHYWQKFVIKGFGLFVGAFVLFSIGNLKILFQEAYPECWKDFTVCNRVLVQSTEYLQIVGIIFGQIIVGIEGDVISKRFGMIQNVAVMLFGVILLAASWGISLQGWVIMYSVAQLIFGFGVGGEYPLTSGSSMAESSSSKAGAQDRFHRGRSTVLVFTAQGWAQLVQQLALSLILFVSNGTSIHYSHTSAQVTYRVSFIFIAIVIAWLLYYRIYRMQLDVNLTKRGASQYNLQSFSLITRHYWHRLIGTSLCWYCNDFFFYGNKIFQADFIRVLNPALGDDVMINWNYNLLNIAVAMAGYYAAAFTIDWQWIGRKRMQATGFMMNFIISIIIALSWSWLTTADGLGYLQFLYFFSSFWAQYGANCTTFLIAAEVFPSPVRGTAHGFSAAFGKLGALTAAVVYNYIPDRTKFWVVCWMGFVGYLTTIVFVPDATSLDLRDQERRWKMTLEGRDKEYHGLVVHPRHISWFERIFLKLHHQFNLEEDTRQKAAERSAEEEEMQEEMQ</sequence>
<keyword evidence="8" id="KW-0067">ATP-binding</keyword>
<dbReference type="InterPro" id="IPR023298">
    <property type="entry name" value="ATPase_P-typ_TM_dom_sf"/>
</dbReference>
<feature type="transmembrane region" description="Helical" evidence="15">
    <location>
        <begin position="839"/>
        <end position="861"/>
    </location>
</feature>
<feature type="transmembrane region" description="Helical" evidence="15">
    <location>
        <begin position="1084"/>
        <end position="1104"/>
    </location>
</feature>
<evidence type="ECO:0000256" key="13">
    <source>
        <dbReference type="ARBA" id="ARBA00031813"/>
    </source>
</evidence>
<organism evidence="17 18">
    <name type="scientific">Planoprotostelium fungivorum</name>
    <dbReference type="NCBI Taxonomy" id="1890364"/>
    <lineage>
        <taxon>Eukaryota</taxon>
        <taxon>Amoebozoa</taxon>
        <taxon>Evosea</taxon>
        <taxon>Variosea</taxon>
        <taxon>Cavosteliida</taxon>
        <taxon>Cavosteliaceae</taxon>
        <taxon>Planoprotostelium</taxon>
    </lineage>
</organism>
<feature type="transmembrane region" description="Helical" evidence="15">
    <location>
        <begin position="765"/>
        <end position="788"/>
    </location>
</feature>
<dbReference type="CDD" id="cd02076">
    <property type="entry name" value="P-type_ATPase_H"/>
    <property type="match status" value="1"/>
</dbReference>
<dbReference type="Gene3D" id="1.20.1250.20">
    <property type="entry name" value="MFS general substrate transporter like domains"/>
    <property type="match status" value="1"/>
</dbReference>
<evidence type="ECO:0000256" key="2">
    <source>
        <dbReference type="ARBA" id="ARBA00008804"/>
    </source>
</evidence>
<feature type="transmembrane region" description="Helical" evidence="15">
    <location>
        <begin position="702"/>
        <end position="720"/>
    </location>
</feature>
<dbReference type="NCBIfam" id="TIGR01647">
    <property type="entry name" value="ATPase-IIIA_H"/>
    <property type="match status" value="1"/>
</dbReference>
<evidence type="ECO:0000259" key="16">
    <source>
        <dbReference type="PROSITE" id="PS50850"/>
    </source>
</evidence>
<dbReference type="GO" id="GO:0016020">
    <property type="term" value="C:membrane"/>
    <property type="evidence" value="ECO:0007669"/>
    <property type="project" value="UniProtKB-SubCell"/>
</dbReference>
<evidence type="ECO:0000256" key="1">
    <source>
        <dbReference type="ARBA" id="ARBA00004141"/>
    </source>
</evidence>
<keyword evidence="5 15" id="KW-0812">Transmembrane</keyword>
<feature type="transmembrane region" description="Helical" evidence="15">
    <location>
        <begin position="1111"/>
        <end position="1130"/>
    </location>
</feature>
<keyword evidence="9" id="KW-0460">Magnesium</keyword>
<dbReference type="FunFam" id="2.70.150.10:FF:000042">
    <property type="entry name" value="Plasma membrane ATPase"/>
    <property type="match status" value="1"/>
</dbReference>
<feature type="transmembrane region" description="Helical" evidence="15">
    <location>
        <begin position="1348"/>
        <end position="1367"/>
    </location>
</feature>
<dbReference type="InterPro" id="IPR036259">
    <property type="entry name" value="MFS_trans_sf"/>
</dbReference>
<feature type="transmembrane region" description="Helical" evidence="15">
    <location>
        <begin position="1183"/>
        <end position="1205"/>
    </location>
</feature>
<dbReference type="InterPro" id="IPR005828">
    <property type="entry name" value="MFS_sugar_transport-like"/>
</dbReference>
<dbReference type="Proteomes" id="UP000241769">
    <property type="component" value="Unassembled WGS sequence"/>
</dbReference>
<dbReference type="SFLD" id="SFLDG00002">
    <property type="entry name" value="C1.7:_P-type_atpase_like"/>
    <property type="match status" value="1"/>
</dbReference>
<dbReference type="InterPro" id="IPR059000">
    <property type="entry name" value="ATPase_P-type_domA"/>
</dbReference>
<dbReference type="FunCoup" id="A0A2P6P0E2">
    <property type="interactions" value="1"/>
</dbReference>
<dbReference type="PROSITE" id="PS50850">
    <property type="entry name" value="MFS"/>
    <property type="match status" value="1"/>
</dbReference>
<dbReference type="SUPFAM" id="SSF56784">
    <property type="entry name" value="HAD-like"/>
    <property type="match status" value="1"/>
</dbReference>
<evidence type="ECO:0000256" key="8">
    <source>
        <dbReference type="ARBA" id="ARBA00022840"/>
    </source>
</evidence>
<dbReference type="GO" id="GO:0005524">
    <property type="term" value="F:ATP binding"/>
    <property type="evidence" value="ECO:0007669"/>
    <property type="project" value="UniProtKB-KW"/>
</dbReference>
<keyword evidence="6" id="KW-0479">Metal-binding</keyword>
<evidence type="ECO:0000313" key="17">
    <source>
        <dbReference type="EMBL" id="PRP89672.1"/>
    </source>
</evidence>
<dbReference type="Pfam" id="PF00702">
    <property type="entry name" value="Hydrolase"/>
    <property type="match status" value="1"/>
</dbReference>
<dbReference type="InterPro" id="IPR008250">
    <property type="entry name" value="ATPase_P-typ_transduc_dom_A_sf"/>
</dbReference>
<evidence type="ECO:0000256" key="10">
    <source>
        <dbReference type="ARBA" id="ARBA00022967"/>
    </source>
</evidence>
<feature type="transmembrane region" description="Helical" evidence="15">
    <location>
        <begin position="1440"/>
        <end position="1462"/>
    </location>
</feature>
<keyword evidence="11 15" id="KW-1133">Transmembrane helix</keyword>
<dbReference type="Pfam" id="PF00690">
    <property type="entry name" value="Cation_ATPase_N"/>
    <property type="match status" value="1"/>
</dbReference>
<comment type="subcellular location">
    <subcellularLocation>
        <location evidence="1">Membrane</location>
        <topology evidence="1">Multi-pass membrane protein</topology>
    </subcellularLocation>
</comment>
<feature type="transmembrane region" description="Helical" evidence="15">
    <location>
        <begin position="1412"/>
        <end position="1434"/>
    </location>
</feature>
<gene>
    <name evidence="17" type="ORF">PROFUN_00014</name>
</gene>
<evidence type="ECO:0000256" key="11">
    <source>
        <dbReference type="ARBA" id="ARBA00022989"/>
    </source>
</evidence>
<dbReference type="PRINTS" id="PR00120">
    <property type="entry name" value="HATPASE"/>
</dbReference>
<dbReference type="Pfam" id="PF00083">
    <property type="entry name" value="Sugar_tr"/>
    <property type="match status" value="1"/>
</dbReference>
<dbReference type="SUPFAM" id="SSF81665">
    <property type="entry name" value="Calcium ATPase, transmembrane domain M"/>
    <property type="match status" value="1"/>
</dbReference>
<feature type="transmembrane region" description="Helical" evidence="15">
    <location>
        <begin position="876"/>
        <end position="896"/>
    </location>
</feature>
<evidence type="ECO:0000256" key="6">
    <source>
        <dbReference type="ARBA" id="ARBA00022723"/>
    </source>
</evidence>
<keyword evidence="10" id="KW-1278">Translocase</keyword>
<dbReference type="Gene3D" id="3.40.1110.10">
    <property type="entry name" value="Calcium-transporting ATPase, cytoplasmic domain N"/>
    <property type="match status" value="1"/>
</dbReference>
<accession>A0A2P6P0E2</accession>
<keyword evidence="18" id="KW-1185">Reference proteome</keyword>
<dbReference type="Gene3D" id="2.70.150.10">
    <property type="entry name" value="Calcium-transporting ATPase, cytoplasmic transduction domain A"/>
    <property type="match status" value="1"/>
</dbReference>
<evidence type="ECO:0000256" key="15">
    <source>
        <dbReference type="SAM" id="Phobius"/>
    </source>
</evidence>
<dbReference type="InterPro" id="IPR020846">
    <property type="entry name" value="MFS_dom"/>
</dbReference>
<feature type="transmembrane region" description="Helical" evidence="15">
    <location>
        <begin position="1315"/>
        <end position="1336"/>
    </location>
</feature>
<feature type="domain" description="Major facilitator superfamily (MFS) profile" evidence="16">
    <location>
        <begin position="1035"/>
        <end position="1462"/>
    </location>
</feature>
<dbReference type="PROSITE" id="PS00154">
    <property type="entry name" value="ATPASE_E1_E2"/>
    <property type="match status" value="1"/>
</dbReference>
<dbReference type="GO" id="GO:0008553">
    <property type="term" value="F:P-type proton-exporting transporter activity"/>
    <property type="evidence" value="ECO:0007669"/>
    <property type="project" value="UniProtKB-EC"/>
</dbReference>
<dbReference type="SFLD" id="SFLDF00027">
    <property type="entry name" value="p-type_atpase"/>
    <property type="match status" value="1"/>
</dbReference>
<evidence type="ECO:0000256" key="9">
    <source>
        <dbReference type="ARBA" id="ARBA00022842"/>
    </source>
</evidence>
<evidence type="ECO:0000256" key="7">
    <source>
        <dbReference type="ARBA" id="ARBA00022741"/>
    </source>
</evidence>
<dbReference type="InParanoid" id="A0A2P6P0E2"/>
<feature type="transmembrane region" description="Helical" evidence="15">
    <location>
        <begin position="351"/>
        <end position="375"/>
    </location>
</feature>
<dbReference type="Gene3D" id="1.20.1110.10">
    <property type="entry name" value="Calcium-transporting ATPase, transmembrane domain"/>
    <property type="match status" value="1"/>
</dbReference>
<dbReference type="OrthoDB" id="116380at2759"/>
<dbReference type="GO" id="GO:0046872">
    <property type="term" value="F:metal ion binding"/>
    <property type="evidence" value="ECO:0007669"/>
    <property type="project" value="UniProtKB-KW"/>
</dbReference>
<dbReference type="Gene3D" id="3.40.50.1000">
    <property type="entry name" value="HAD superfamily/HAD-like"/>
    <property type="match status" value="1"/>
</dbReference>
<dbReference type="InterPro" id="IPR018303">
    <property type="entry name" value="ATPase_P-typ_P_site"/>
</dbReference>
<evidence type="ECO:0000256" key="14">
    <source>
        <dbReference type="SAM" id="MobiDB-lite"/>
    </source>
</evidence>
<dbReference type="EMBL" id="MDYQ01000001">
    <property type="protein sequence ID" value="PRP89672.1"/>
    <property type="molecule type" value="Genomic_DNA"/>
</dbReference>
<feature type="transmembrane region" description="Helical" evidence="15">
    <location>
        <begin position="808"/>
        <end position="827"/>
    </location>
</feature>
<reference evidence="17 18" key="1">
    <citation type="journal article" date="2018" name="Genome Biol. Evol.">
        <title>Multiple Roots of Fruiting Body Formation in Amoebozoa.</title>
        <authorList>
            <person name="Hillmann F."/>
            <person name="Forbes G."/>
            <person name="Novohradska S."/>
            <person name="Ferling I."/>
            <person name="Riege K."/>
            <person name="Groth M."/>
            <person name="Westermann M."/>
            <person name="Marz M."/>
            <person name="Spaller T."/>
            <person name="Winckler T."/>
            <person name="Schaap P."/>
            <person name="Glockner G."/>
        </authorList>
    </citation>
    <scope>NUCLEOTIDE SEQUENCE [LARGE SCALE GENOMIC DNA]</scope>
    <source>
        <strain evidence="17 18">Jena</strain>
    </source>
</reference>
<keyword evidence="12 15" id="KW-0472">Membrane</keyword>
<feature type="region of interest" description="Disordered" evidence="14">
    <location>
        <begin position="1"/>
        <end position="68"/>
    </location>
</feature>
<dbReference type="PANTHER" id="PTHR42861">
    <property type="entry name" value="CALCIUM-TRANSPORTING ATPASE"/>
    <property type="match status" value="1"/>
</dbReference>
<dbReference type="STRING" id="1890364.A0A2P6P0E2"/>
<evidence type="ECO:0000313" key="18">
    <source>
        <dbReference type="Proteomes" id="UP000241769"/>
    </source>
</evidence>
<dbReference type="SUPFAM" id="SSF81653">
    <property type="entry name" value="Calcium ATPase, transduction domain A"/>
    <property type="match status" value="1"/>
</dbReference>
<dbReference type="InterPro" id="IPR006534">
    <property type="entry name" value="P-type_ATPase_IIIA"/>
</dbReference>
<evidence type="ECO:0000256" key="3">
    <source>
        <dbReference type="ARBA" id="ARBA00012476"/>
    </source>
</evidence>
<dbReference type="GO" id="GO:0120029">
    <property type="term" value="P:proton export across plasma membrane"/>
    <property type="evidence" value="ECO:0007669"/>
    <property type="project" value="InterPro"/>
</dbReference>
<dbReference type="InterPro" id="IPR004014">
    <property type="entry name" value="ATPase_P-typ_cation-transptr_N"/>
</dbReference>
<proteinExistence type="inferred from homology"/>
<feature type="transmembrane region" description="Helical" evidence="15">
    <location>
        <begin position="1379"/>
        <end position="1400"/>
    </location>
</feature>
<keyword evidence="4" id="KW-0597">Phosphoprotein</keyword>
<evidence type="ECO:0000256" key="4">
    <source>
        <dbReference type="ARBA" id="ARBA00022553"/>
    </source>
</evidence>
<feature type="transmembrane region" description="Helical" evidence="15">
    <location>
        <begin position="311"/>
        <end position="331"/>
    </location>
</feature>
<comment type="caution">
    <text evidence="17">The sequence shown here is derived from an EMBL/GenBank/DDBJ whole genome shotgun (WGS) entry which is preliminary data.</text>
</comment>
<dbReference type="InterPro" id="IPR023214">
    <property type="entry name" value="HAD_sf"/>
</dbReference>
<feature type="transmembrane region" description="Helical" evidence="15">
    <location>
        <begin position="1225"/>
        <end position="1243"/>
    </location>
</feature>
<dbReference type="InterPro" id="IPR044492">
    <property type="entry name" value="P_typ_ATPase_HD_dom"/>
</dbReference>
<dbReference type="SUPFAM" id="SSF103473">
    <property type="entry name" value="MFS general substrate transporter"/>
    <property type="match status" value="1"/>
</dbReference>
<name>A0A2P6P0E2_9EUKA</name>
<dbReference type="GO" id="GO:0016887">
    <property type="term" value="F:ATP hydrolysis activity"/>
    <property type="evidence" value="ECO:0007669"/>
    <property type="project" value="InterPro"/>
</dbReference>
<feature type="compositionally biased region" description="Polar residues" evidence="14">
    <location>
        <begin position="16"/>
        <end position="32"/>
    </location>
</feature>
<dbReference type="InterPro" id="IPR001757">
    <property type="entry name" value="P_typ_ATPase"/>
</dbReference>
<dbReference type="NCBIfam" id="TIGR01494">
    <property type="entry name" value="ATPase_P-type"/>
    <property type="match status" value="2"/>
</dbReference>
<protein>
    <recommendedName>
        <fullName evidence="3">P-type H(+)-exporting transporter</fullName>
        <ecNumber evidence="3">7.1.2.1</ecNumber>
    </recommendedName>
    <alternativeName>
        <fullName evidence="13">Proton pump</fullName>
    </alternativeName>
</protein>
<evidence type="ECO:0000256" key="12">
    <source>
        <dbReference type="ARBA" id="ARBA00023136"/>
    </source>
</evidence>
<feature type="transmembrane region" description="Helical" evidence="15">
    <location>
        <begin position="1041"/>
        <end position="1064"/>
    </location>
</feature>
<dbReference type="SMART" id="SM00831">
    <property type="entry name" value="Cation_ATPase_N"/>
    <property type="match status" value="1"/>
</dbReference>
<dbReference type="PRINTS" id="PR00119">
    <property type="entry name" value="CATATPASE"/>
</dbReference>
<keyword evidence="7" id="KW-0547">Nucleotide-binding</keyword>
<dbReference type="InterPro" id="IPR036412">
    <property type="entry name" value="HAD-like_sf"/>
</dbReference>
<dbReference type="SFLD" id="SFLDS00003">
    <property type="entry name" value="Haloacid_Dehalogenase"/>
    <property type="match status" value="1"/>
</dbReference>